<dbReference type="Proteomes" id="UP000194873">
    <property type="component" value="Unassembled WGS sequence"/>
</dbReference>
<comment type="caution">
    <text evidence="3">The sequence shown here is derived from an EMBL/GenBank/DDBJ whole genome shotgun (WGS) entry which is preliminary data.</text>
</comment>
<dbReference type="InterPro" id="IPR045741">
    <property type="entry name" value="PorV"/>
</dbReference>
<dbReference type="NCBIfam" id="NF033709">
    <property type="entry name" value="PorV_fam"/>
    <property type="match status" value="1"/>
</dbReference>
<dbReference type="OrthoDB" id="9758448at2"/>
<dbReference type="Gene3D" id="2.40.160.60">
    <property type="entry name" value="Outer membrane protein transport protein (OMPP1/FadL/TodX)"/>
    <property type="match status" value="1"/>
</dbReference>
<organism evidence="3 4">
    <name type="scientific">Hymenobacter crusticola</name>
    <dbReference type="NCBI Taxonomy" id="1770526"/>
    <lineage>
        <taxon>Bacteria</taxon>
        <taxon>Pseudomonadati</taxon>
        <taxon>Bacteroidota</taxon>
        <taxon>Cytophagia</taxon>
        <taxon>Cytophagales</taxon>
        <taxon>Hymenobacteraceae</taxon>
        <taxon>Hymenobacter</taxon>
    </lineage>
</organism>
<dbReference type="EMBL" id="MTSE01000008">
    <property type="protein sequence ID" value="OUJ72897.1"/>
    <property type="molecule type" value="Genomic_DNA"/>
</dbReference>
<protein>
    <recommendedName>
        <fullName evidence="2">Type IX secretion system protein PorV domain-containing protein</fullName>
    </recommendedName>
</protein>
<feature type="domain" description="Type IX secretion system protein PorV" evidence="2">
    <location>
        <begin position="28"/>
        <end position="251"/>
    </location>
</feature>
<dbReference type="NCBIfam" id="NF033710">
    <property type="entry name" value="T9SS_OM_PorV"/>
    <property type="match status" value="1"/>
</dbReference>
<feature type="signal peptide" evidence="1">
    <location>
        <begin position="1"/>
        <end position="20"/>
    </location>
</feature>
<name>A0A243WBV4_9BACT</name>
<keyword evidence="1" id="KW-0732">Signal</keyword>
<evidence type="ECO:0000313" key="4">
    <source>
        <dbReference type="Proteomes" id="UP000194873"/>
    </source>
</evidence>
<dbReference type="RefSeq" id="WP_086595188.1">
    <property type="nucleotide sequence ID" value="NZ_MTSE01000008.1"/>
</dbReference>
<dbReference type="Pfam" id="PF19572">
    <property type="entry name" value="PorV"/>
    <property type="match status" value="1"/>
</dbReference>
<dbReference type="AlphaFoldDB" id="A0A243WBV4"/>
<feature type="chain" id="PRO_5013394815" description="Type IX secretion system protein PorV domain-containing protein" evidence="1">
    <location>
        <begin position="21"/>
        <end position="381"/>
    </location>
</feature>
<gene>
    <name evidence="3" type="ORF">BXP70_16470</name>
</gene>
<evidence type="ECO:0000256" key="1">
    <source>
        <dbReference type="SAM" id="SignalP"/>
    </source>
</evidence>
<dbReference type="InterPro" id="IPR047799">
    <property type="entry name" value="T9SS_OM_PorV"/>
</dbReference>
<accession>A0A243WBV4</accession>
<keyword evidence="4" id="KW-1185">Reference proteome</keyword>
<sequence length="381" mass="40685">MVLPQLFWRLAPLTVGLAGAATVAAAQQLPNTIITAVPFLRLSPDARSAALGQAGVALTPDANAAYYNAGRLSFIPAAFGVSASYLPRLRTTTSSRGLASAAGYGRLSQRSVVGASVEYFDTKLGGWNGAINSEYAISASYGYRLNEYLGVGTTVRYIQVNLSNMNAPSQAAAMDLGLYYTKDLHLGINHYALGLGAALTNVGDKMTYTNPSQKDFLPTTLKVGGALTRALGSRSTLTFAADVHKLLVPTPYYVNGLPANSPAVIARNQNLAQQKVFKTLISTFSDAPGGFREEVREIMLSTGLEYAYNNTVFVRAGYYYESPKKGDLQYASVGVGAHYRALGLDGAYLVPNTRQNPLAQTLRLSLHVTFGKQTPSLKQSS</sequence>
<reference evidence="3 4" key="1">
    <citation type="submission" date="2017-01" db="EMBL/GenBank/DDBJ databases">
        <title>A new Hymenobacter.</title>
        <authorList>
            <person name="Liang Y."/>
            <person name="Feng F."/>
        </authorList>
    </citation>
    <scope>NUCLEOTIDE SEQUENCE [LARGE SCALE GENOMIC DNA]</scope>
    <source>
        <strain evidence="3">MIMBbqt21</strain>
    </source>
</reference>
<evidence type="ECO:0000259" key="2">
    <source>
        <dbReference type="Pfam" id="PF19572"/>
    </source>
</evidence>
<evidence type="ECO:0000313" key="3">
    <source>
        <dbReference type="EMBL" id="OUJ72897.1"/>
    </source>
</evidence>
<proteinExistence type="predicted"/>